<comment type="caution">
    <text evidence="1">The sequence shown here is derived from an EMBL/GenBank/DDBJ whole genome shotgun (WGS) entry which is preliminary data.</text>
</comment>
<dbReference type="RefSeq" id="WP_169591014.1">
    <property type="nucleotide sequence ID" value="NZ_VCQU01000008.1"/>
</dbReference>
<dbReference type="Proteomes" id="UP000535543">
    <property type="component" value="Unassembled WGS sequence"/>
</dbReference>
<organism evidence="1 2">
    <name type="scientific">Antrihabitans stalactiti</name>
    <dbReference type="NCBI Taxonomy" id="2584121"/>
    <lineage>
        <taxon>Bacteria</taxon>
        <taxon>Bacillati</taxon>
        <taxon>Actinomycetota</taxon>
        <taxon>Actinomycetes</taxon>
        <taxon>Mycobacteriales</taxon>
        <taxon>Nocardiaceae</taxon>
        <taxon>Antrihabitans</taxon>
    </lineage>
</organism>
<sequence length="106" mass="10552">MGDQLFVVRDEVGALATRTSGSVNSASGVTFDTAAPAVTAGLHGAQVGEVCAAVGAAADAAAKGLSAKLLALSDKSIASVEKLVTVDAITVRDLNNVNPGSQERWA</sequence>
<evidence type="ECO:0000313" key="1">
    <source>
        <dbReference type="EMBL" id="NMN97814.1"/>
    </source>
</evidence>
<proteinExistence type="predicted"/>
<keyword evidence="2" id="KW-1185">Reference proteome</keyword>
<protein>
    <recommendedName>
        <fullName evidence="3">Excreted virulence factor EspC, type VII ESX diderm</fullName>
    </recommendedName>
</protein>
<reference evidence="1 2" key="1">
    <citation type="submission" date="2019-05" db="EMBL/GenBank/DDBJ databases">
        <authorList>
            <person name="Lee S.D."/>
        </authorList>
    </citation>
    <scope>NUCLEOTIDE SEQUENCE [LARGE SCALE GENOMIC DNA]</scope>
    <source>
        <strain evidence="1 2">YC2-7</strain>
    </source>
</reference>
<name>A0A848KLE9_9NOCA</name>
<evidence type="ECO:0008006" key="3">
    <source>
        <dbReference type="Google" id="ProtNLM"/>
    </source>
</evidence>
<evidence type="ECO:0000313" key="2">
    <source>
        <dbReference type="Proteomes" id="UP000535543"/>
    </source>
</evidence>
<dbReference type="EMBL" id="VCQU01000008">
    <property type="protein sequence ID" value="NMN97814.1"/>
    <property type="molecule type" value="Genomic_DNA"/>
</dbReference>
<gene>
    <name evidence="1" type="ORF">FGL95_22505</name>
</gene>
<dbReference type="AlphaFoldDB" id="A0A848KLE9"/>
<reference evidence="1 2" key="2">
    <citation type="submission" date="2020-06" db="EMBL/GenBank/DDBJ databases">
        <title>Antribacter stalactiti gen. nov., sp. nov., a new member of the family Nacardiaceae isolated from a cave.</title>
        <authorList>
            <person name="Kim I.S."/>
        </authorList>
    </citation>
    <scope>NUCLEOTIDE SEQUENCE [LARGE SCALE GENOMIC DNA]</scope>
    <source>
        <strain evidence="1 2">YC2-7</strain>
    </source>
</reference>
<accession>A0A848KLE9</accession>